<comment type="caution">
    <text evidence="1">The sequence shown here is derived from an EMBL/GenBank/DDBJ whole genome shotgun (WGS) entry which is preliminary data.</text>
</comment>
<evidence type="ECO:0000313" key="1">
    <source>
        <dbReference type="EMBL" id="KAJ2930491.1"/>
    </source>
</evidence>
<protein>
    <recommendedName>
        <fullName evidence="3">BTB domain-containing protein</fullName>
    </recommendedName>
</protein>
<sequence>MPGCVPNSHFRNPSAYEFSSSTVGPECQLPVDIILKSSNGILLEVVDFEETSETLSYLLRFMHKVQYPDLSELIGKRLFELADAAEKWRVLSAMAVCNAHILSNQTVLEKHPFECLSYSMKYGYPKVADVAAPYIIAESFNVVVKRLGHDRSVIYAWVCGLVLNLKYRY</sequence>
<evidence type="ECO:0000313" key="2">
    <source>
        <dbReference type="Proteomes" id="UP001140091"/>
    </source>
</evidence>
<gene>
    <name evidence="1" type="ORF">H1R20_g6602</name>
</gene>
<dbReference type="AlphaFoldDB" id="A0A9W8J797"/>
<dbReference type="OrthoDB" id="3184970at2759"/>
<proteinExistence type="predicted"/>
<accession>A0A9W8J797</accession>
<dbReference type="EMBL" id="JANBPK010000835">
    <property type="protein sequence ID" value="KAJ2930491.1"/>
    <property type="molecule type" value="Genomic_DNA"/>
</dbReference>
<organism evidence="1 2">
    <name type="scientific">Candolleomyces eurysporus</name>
    <dbReference type="NCBI Taxonomy" id="2828524"/>
    <lineage>
        <taxon>Eukaryota</taxon>
        <taxon>Fungi</taxon>
        <taxon>Dikarya</taxon>
        <taxon>Basidiomycota</taxon>
        <taxon>Agaricomycotina</taxon>
        <taxon>Agaricomycetes</taxon>
        <taxon>Agaricomycetidae</taxon>
        <taxon>Agaricales</taxon>
        <taxon>Agaricineae</taxon>
        <taxon>Psathyrellaceae</taxon>
        <taxon>Candolleomyces</taxon>
    </lineage>
</organism>
<feature type="non-terminal residue" evidence="1">
    <location>
        <position position="169"/>
    </location>
</feature>
<name>A0A9W8J797_9AGAR</name>
<reference evidence="1" key="1">
    <citation type="submission" date="2022-06" db="EMBL/GenBank/DDBJ databases">
        <title>Genome Sequence of Candolleomyces eurysporus.</title>
        <authorList>
            <person name="Buettner E."/>
        </authorList>
    </citation>
    <scope>NUCLEOTIDE SEQUENCE</scope>
    <source>
        <strain evidence="1">VTCC 930004</strain>
    </source>
</reference>
<evidence type="ECO:0008006" key="3">
    <source>
        <dbReference type="Google" id="ProtNLM"/>
    </source>
</evidence>
<keyword evidence="2" id="KW-1185">Reference proteome</keyword>
<dbReference type="Proteomes" id="UP001140091">
    <property type="component" value="Unassembled WGS sequence"/>
</dbReference>